<dbReference type="GO" id="GO:0046983">
    <property type="term" value="F:protein dimerization activity"/>
    <property type="evidence" value="ECO:0007669"/>
    <property type="project" value="InterPro"/>
</dbReference>
<proteinExistence type="predicted"/>
<dbReference type="Gene3D" id="1.10.10.10">
    <property type="entry name" value="Winged helix-like DNA-binding domain superfamily/Winged helix DNA-binding domain"/>
    <property type="match status" value="1"/>
</dbReference>
<evidence type="ECO:0000256" key="1">
    <source>
        <dbReference type="ARBA" id="ARBA00023015"/>
    </source>
</evidence>
<keyword evidence="1" id="KW-0805">Transcription regulation</keyword>
<reference evidence="7" key="1">
    <citation type="submission" date="2016-10" db="EMBL/GenBank/DDBJ databases">
        <authorList>
            <person name="Varghese N."/>
            <person name="Submissions S."/>
        </authorList>
    </citation>
    <scope>NUCLEOTIDE SEQUENCE [LARGE SCALE GENOMIC DNA]</scope>
    <source>
        <strain evidence="7">CGMCC 4.2126</strain>
    </source>
</reference>
<dbReference type="GO" id="GO:0000155">
    <property type="term" value="F:phosphorelay sensor kinase activity"/>
    <property type="evidence" value="ECO:0007669"/>
    <property type="project" value="InterPro"/>
</dbReference>
<dbReference type="RefSeq" id="WP_177245394.1">
    <property type="nucleotide sequence ID" value="NZ_FOQY01000031.1"/>
</dbReference>
<dbReference type="GeneID" id="96302159"/>
<dbReference type="SMART" id="SM00421">
    <property type="entry name" value="HTH_LUXR"/>
    <property type="match status" value="1"/>
</dbReference>
<dbReference type="PRINTS" id="PR00038">
    <property type="entry name" value="HTHLUXR"/>
</dbReference>
<keyword evidence="4" id="KW-0812">Transmembrane</keyword>
<evidence type="ECO:0000259" key="5">
    <source>
        <dbReference type="PROSITE" id="PS50043"/>
    </source>
</evidence>
<accession>A0A1I4BB62</accession>
<keyword evidence="7" id="KW-1185">Reference proteome</keyword>
<dbReference type="GO" id="GO:0016020">
    <property type="term" value="C:membrane"/>
    <property type="evidence" value="ECO:0007669"/>
    <property type="project" value="InterPro"/>
</dbReference>
<keyword evidence="2" id="KW-0238">DNA-binding</keyword>
<dbReference type="AlphaFoldDB" id="A0A1I4BB62"/>
<keyword evidence="3" id="KW-0804">Transcription</keyword>
<protein>
    <submittedName>
        <fullName evidence="6">Histidine kinase</fullName>
    </submittedName>
</protein>
<name>A0A1I4BB62_9ACTN</name>
<feature type="transmembrane region" description="Helical" evidence="4">
    <location>
        <begin position="21"/>
        <end position="38"/>
    </location>
</feature>
<feature type="transmembrane region" description="Helical" evidence="4">
    <location>
        <begin position="144"/>
        <end position="164"/>
    </location>
</feature>
<dbReference type="PANTHER" id="PTHR44688:SF16">
    <property type="entry name" value="DNA-BINDING TRANSCRIPTIONAL ACTIVATOR DEVR_DOSR"/>
    <property type="match status" value="1"/>
</dbReference>
<keyword evidence="4" id="KW-0472">Membrane</keyword>
<evidence type="ECO:0000313" key="6">
    <source>
        <dbReference type="EMBL" id="SFK65994.1"/>
    </source>
</evidence>
<dbReference type="InterPro" id="IPR036388">
    <property type="entry name" value="WH-like_DNA-bd_sf"/>
</dbReference>
<dbReference type="InterPro" id="IPR000792">
    <property type="entry name" value="Tscrpt_reg_LuxR_C"/>
</dbReference>
<dbReference type="Pfam" id="PF00196">
    <property type="entry name" value="GerE"/>
    <property type="match status" value="1"/>
</dbReference>
<dbReference type="GO" id="GO:0003677">
    <property type="term" value="F:DNA binding"/>
    <property type="evidence" value="ECO:0007669"/>
    <property type="project" value="UniProtKB-KW"/>
</dbReference>
<keyword evidence="6" id="KW-0808">Transferase</keyword>
<evidence type="ECO:0000256" key="2">
    <source>
        <dbReference type="ARBA" id="ARBA00023125"/>
    </source>
</evidence>
<dbReference type="EMBL" id="FOQY01000031">
    <property type="protein sequence ID" value="SFK65994.1"/>
    <property type="molecule type" value="Genomic_DNA"/>
</dbReference>
<dbReference type="SUPFAM" id="SSF46894">
    <property type="entry name" value="C-terminal effector domain of the bipartite response regulators"/>
    <property type="match status" value="1"/>
</dbReference>
<dbReference type="Proteomes" id="UP000199111">
    <property type="component" value="Unassembled WGS sequence"/>
</dbReference>
<organism evidence="6 7">
    <name type="scientific">Streptosporangium canum</name>
    <dbReference type="NCBI Taxonomy" id="324952"/>
    <lineage>
        <taxon>Bacteria</taxon>
        <taxon>Bacillati</taxon>
        <taxon>Actinomycetota</taxon>
        <taxon>Actinomycetes</taxon>
        <taxon>Streptosporangiales</taxon>
        <taxon>Streptosporangiaceae</taxon>
        <taxon>Streptosporangium</taxon>
    </lineage>
</organism>
<dbReference type="PROSITE" id="PS50043">
    <property type="entry name" value="HTH_LUXR_2"/>
    <property type="match status" value="1"/>
</dbReference>
<dbReference type="PANTHER" id="PTHR44688">
    <property type="entry name" value="DNA-BINDING TRANSCRIPTIONAL ACTIVATOR DEVR_DOSR"/>
    <property type="match status" value="1"/>
</dbReference>
<evidence type="ECO:0000256" key="4">
    <source>
        <dbReference type="SAM" id="Phobius"/>
    </source>
</evidence>
<dbReference type="InterPro" id="IPR055558">
    <property type="entry name" value="DUF7134"/>
</dbReference>
<dbReference type="PROSITE" id="PS00622">
    <property type="entry name" value="HTH_LUXR_1"/>
    <property type="match status" value="1"/>
</dbReference>
<keyword evidence="4" id="KW-1133">Transmembrane helix</keyword>
<gene>
    <name evidence="6" type="ORF">SAMN05216275_13172</name>
</gene>
<feature type="transmembrane region" description="Helical" evidence="4">
    <location>
        <begin position="119"/>
        <end position="138"/>
    </location>
</feature>
<dbReference type="InterPro" id="IPR016032">
    <property type="entry name" value="Sig_transdc_resp-reg_C-effctor"/>
</dbReference>
<evidence type="ECO:0000256" key="3">
    <source>
        <dbReference type="ARBA" id="ARBA00023163"/>
    </source>
</evidence>
<sequence>MIDLRRVTDLWRRCDVVVRDLPFGLLLAVASLLPALHGKGTQVGDLPTRPFDALAFVVIALECLPLAVRRRWPAVCLALVSLGFALDQFRAYHVFASNAMPIALISAGAHLERHRRVTVVLLSMAYVPLALALGRLGATERVEGYVVFYLALALAWGIGAWLRSTRAAEAERRRHVAEATRAAERTRIARELHDVVTHHVTAMVVQAETALTSRELEVLRLIADGLSNSEIAATLVISQETVKTYVSRILTKLDLRDRVQAVVYAYRRGLVT</sequence>
<dbReference type="Pfam" id="PF23539">
    <property type="entry name" value="DUF7134"/>
    <property type="match status" value="1"/>
</dbReference>
<keyword evidence="6" id="KW-0418">Kinase</keyword>
<dbReference type="GO" id="GO:0006355">
    <property type="term" value="P:regulation of DNA-templated transcription"/>
    <property type="evidence" value="ECO:0007669"/>
    <property type="project" value="InterPro"/>
</dbReference>
<feature type="domain" description="HTH luxR-type" evidence="5">
    <location>
        <begin position="204"/>
        <end position="269"/>
    </location>
</feature>
<dbReference type="CDD" id="cd06170">
    <property type="entry name" value="LuxR_C_like"/>
    <property type="match status" value="1"/>
</dbReference>
<evidence type="ECO:0000313" key="7">
    <source>
        <dbReference type="Proteomes" id="UP000199111"/>
    </source>
</evidence>